<dbReference type="EMBL" id="JBBWWR010000012">
    <property type="protein sequence ID" value="KAK8959195.1"/>
    <property type="molecule type" value="Genomic_DNA"/>
</dbReference>
<keyword evidence="2" id="KW-0418">Kinase</keyword>
<accession>A0ABR2M6C1</accession>
<keyword evidence="2" id="KW-0808">Transferase</keyword>
<evidence type="ECO:0000256" key="7">
    <source>
        <dbReference type="ARBA" id="ARBA00023180"/>
    </source>
</evidence>
<sequence>MNEMKFFVRKADHAFLSGTNQASVKETASLRQVQDSVRYSAEPADPAEPFPHKVCIYGRHRHDKELQRTTGARRIRRRVQRGTPPGNHFIVVKLLAENSKLNGDDFINEVFTIGRIHHINVVRLAGFCSDVSKRALIYE</sequence>
<keyword evidence="2" id="KW-0723">Serine/threonine-protein kinase</keyword>
<evidence type="ECO:0000313" key="9">
    <source>
        <dbReference type="Proteomes" id="UP001412067"/>
    </source>
</evidence>
<evidence type="ECO:0000256" key="5">
    <source>
        <dbReference type="ARBA" id="ARBA00022989"/>
    </source>
</evidence>
<keyword evidence="3" id="KW-0812">Transmembrane</keyword>
<evidence type="ECO:0000256" key="1">
    <source>
        <dbReference type="ARBA" id="ARBA00004479"/>
    </source>
</evidence>
<name>A0ABR2M6C1_9ASPA</name>
<reference evidence="8 9" key="1">
    <citation type="journal article" date="2022" name="Nat. Plants">
        <title>Genomes of leafy and leafless Platanthera orchids illuminate the evolution of mycoheterotrophy.</title>
        <authorList>
            <person name="Li M.H."/>
            <person name="Liu K.W."/>
            <person name="Li Z."/>
            <person name="Lu H.C."/>
            <person name="Ye Q.L."/>
            <person name="Zhang D."/>
            <person name="Wang J.Y."/>
            <person name="Li Y.F."/>
            <person name="Zhong Z.M."/>
            <person name="Liu X."/>
            <person name="Yu X."/>
            <person name="Liu D.K."/>
            <person name="Tu X.D."/>
            <person name="Liu B."/>
            <person name="Hao Y."/>
            <person name="Liao X.Y."/>
            <person name="Jiang Y.T."/>
            <person name="Sun W.H."/>
            <person name="Chen J."/>
            <person name="Chen Y.Q."/>
            <person name="Ai Y."/>
            <person name="Zhai J.W."/>
            <person name="Wu S.S."/>
            <person name="Zhou Z."/>
            <person name="Hsiao Y.Y."/>
            <person name="Wu W.L."/>
            <person name="Chen Y.Y."/>
            <person name="Lin Y.F."/>
            <person name="Hsu J.L."/>
            <person name="Li C.Y."/>
            <person name="Wang Z.W."/>
            <person name="Zhao X."/>
            <person name="Zhong W.Y."/>
            <person name="Ma X.K."/>
            <person name="Ma L."/>
            <person name="Huang J."/>
            <person name="Chen G.Z."/>
            <person name="Huang M.Z."/>
            <person name="Huang L."/>
            <person name="Peng D.H."/>
            <person name="Luo Y.B."/>
            <person name="Zou S.Q."/>
            <person name="Chen S.P."/>
            <person name="Lan S."/>
            <person name="Tsai W.C."/>
            <person name="Van de Peer Y."/>
            <person name="Liu Z.J."/>
        </authorList>
    </citation>
    <scope>NUCLEOTIDE SEQUENCE [LARGE SCALE GENOMIC DNA]</scope>
    <source>
        <strain evidence="8">Lor288</strain>
    </source>
</reference>
<comment type="caution">
    <text evidence="8">The sequence shown here is derived from an EMBL/GenBank/DDBJ whole genome shotgun (WGS) entry which is preliminary data.</text>
</comment>
<evidence type="ECO:0000256" key="3">
    <source>
        <dbReference type="ARBA" id="ARBA00022692"/>
    </source>
</evidence>
<comment type="subcellular location">
    <subcellularLocation>
        <location evidence="1">Membrane</location>
        <topology evidence="1">Single-pass type I membrane protein</topology>
    </subcellularLocation>
</comment>
<evidence type="ECO:0000256" key="6">
    <source>
        <dbReference type="ARBA" id="ARBA00023136"/>
    </source>
</evidence>
<dbReference type="PANTHER" id="PTHR27009">
    <property type="entry name" value="RUST RESISTANCE KINASE LR10-RELATED"/>
    <property type="match status" value="1"/>
</dbReference>
<gene>
    <name evidence="8" type="ORF">KSP40_PGU020814</name>
</gene>
<proteinExistence type="predicted"/>
<keyword evidence="6" id="KW-0472">Membrane</keyword>
<evidence type="ECO:0000256" key="2">
    <source>
        <dbReference type="ARBA" id="ARBA00022527"/>
    </source>
</evidence>
<keyword evidence="5" id="KW-1133">Transmembrane helix</keyword>
<dbReference type="SUPFAM" id="SSF56112">
    <property type="entry name" value="Protein kinase-like (PK-like)"/>
    <property type="match status" value="1"/>
</dbReference>
<protein>
    <submittedName>
        <fullName evidence="8">G-type lectin S-receptor-like serine/threonine-protein kinase</fullName>
    </submittedName>
</protein>
<dbReference type="Gene3D" id="3.30.200.20">
    <property type="entry name" value="Phosphorylase Kinase, domain 1"/>
    <property type="match status" value="1"/>
</dbReference>
<organism evidence="8 9">
    <name type="scientific">Platanthera guangdongensis</name>
    <dbReference type="NCBI Taxonomy" id="2320717"/>
    <lineage>
        <taxon>Eukaryota</taxon>
        <taxon>Viridiplantae</taxon>
        <taxon>Streptophyta</taxon>
        <taxon>Embryophyta</taxon>
        <taxon>Tracheophyta</taxon>
        <taxon>Spermatophyta</taxon>
        <taxon>Magnoliopsida</taxon>
        <taxon>Liliopsida</taxon>
        <taxon>Asparagales</taxon>
        <taxon>Orchidaceae</taxon>
        <taxon>Orchidoideae</taxon>
        <taxon>Orchideae</taxon>
        <taxon>Orchidinae</taxon>
        <taxon>Platanthera</taxon>
    </lineage>
</organism>
<dbReference type="Proteomes" id="UP001412067">
    <property type="component" value="Unassembled WGS sequence"/>
</dbReference>
<dbReference type="InterPro" id="IPR011009">
    <property type="entry name" value="Kinase-like_dom_sf"/>
</dbReference>
<evidence type="ECO:0000313" key="8">
    <source>
        <dbReference type="EMBL" id="KAK8959195.1"/>
    </source>
</evidence>
<dbReference type="InterPro" id="IPR045874">
    <property type="entry name" value="LRK10/LRL21-25-like"/>
</dbReference>
<evidence type="ECO:0000256" key="4">
    <source>
        <dbReference type="ARBA" id="ARBA00022729"/>
    </source>
</evidence>
<keyword evidence="4" id="KW-0732">Signal</keyword>
<keyword evidence="7" id="KW-0325">Glycoprotein</keyword>
<keyword evidence="9" id="KW-1185">Reference proteome</keyword>